<dbReference type="Proteomes" id="UP000199735">
    <property type="component" value="Unassembled WGS sequence"/>
</dbReference>
<name>A0AAX2EH91_9BACI</name>
<feature type="domain" description="BclA C-terminal" evidence="3">
    <location>
        <begin position="76"/>
        <end position="205"/>
    </location>
</feature>
<evidence type="ECO:0000256" key="1">
    <source>
        <dbReference type="ARBA" id="ARBA00004613"/>
    </source>
</evidence>
<organism evidence="4 5">
    <name type="scientific">Terribacillus saccharophilus</name>
    <dbReference type="NCBI Taxonomy" id="361277"/>
    <lineage>
        <taxon>Bacteria</taxon>
        <taxon>Bacillati</taxon>
        <taxon>Bacillota</taxon>
        <taxon>Bacilli</taxon>
        <taxon>Bacillales</taxon>
        <taxon>Bacillaceae</taxon>
        <taxon>Terribacillus</taxon>
    </lineage>
</organism>
<keyword evidence="2" id="KW-0964">Secreted</keyword>
<comment type="subcellular location">
    <subcellularLocation>
        <location evidence="1">Secreted</location>
    </subcellularLocation>
</comment>
<protein>
    <submittedName>
        <fullName evidence="4">C1q domain-containing protein</fullName>
    </submittedName>
</protein>
<dbReference type="Gene3D" id="2.60.120.40">
    <property type="match status" value="1"/>
</dbReference>
<gene>
    <name evidence="4" type="ORF">SAMN04489762_2523</name>
</gene>
<sequence>AGPTGPAGATGIAGPTGAVGATGIAGPTGAPGATGIAGPTGPAGVTGVAGPTGVPGITGSTGLTGATGTGVTDSSMYAANTSGSVIAVLLGGTNIPLPNAQNLDGFVYNGGAATFTVPATGRYYITYQINVTAALLISSRIVVNGAQVAGTVVSPAVSISSYYGEVITNLTAGNTVALQLFGLVGTATLNGGGSTGASLTIIRLS</sequence>
<dbReference type="PANTHER" id="PTHR15427:SF33">
    <property type="entry name" value="COLLAGEN IV NC1 DOMAIN-CONTAINING PROTEIN"/>
    <property type="match status" value="1"/>
</dbReference>
<feature type="non-terminal residue" evidence="4">
    <location>
        <position position="1"/>
    </location>
</feature>
<dbReference type="PANTHER" id="PTHR15427">
    <property type="entry name" value="EMILIN ELASTIN MICROFIBRIL INTERFACE-LOCATED PROTEIN ELASTIN MICROFIBRIL INTERFACER"/>
    <property type="match status" value="1"/>
</dbReference>
<dbReference type="Pfam" id="PF18573">
    <property type="entry name" value="BclA_C"/>
    <property type="match status" value="1"/>
</dbReference>
<dbReference type="InterPro" id="IPR008160">
    <property type="entry name" value="Collagen"/>
</dbReference>
<evidence type="ECO:0000313" key="5">
    <source>
        <dbReference type="Proteomes" id="UP000199735"/>
    </source>
</evidence>
<dbReference type="AlphaFoldDB" id="A0AAX2EH91"/>
<proteinExistence type="predicted"/>
<evidence type="ECO:0000256" key="2">
    <source>
        <dbReference type="ARBA" id="ARBA00022525"/>
    </source>
</evidence>
<dbReference type="EMBL" id="FOCD01000002">
    <property type="protein sequence ID" value="SEN55906.1"/>
    <property type="molecule type" value="Genomic_DNA"/>
</dbReference>
<dbReference type="InterPro" id="IPR041415">
    <property type="entry name" value="BclA_C"/>
</dbReference>
<evidence type="ECO:0000259" key="3">
    <source>
        <dbReference type="Pfam" id="PF18573"/>
    </source>
</evidence>
<comment type="caution">
    <text evidence="4">The sequence shown here is derived from an EMBL/GenBank/DDBJ whole genome shotgun (WGS) entry which is preliminary data.</text>
</comment>
<evidence type="ECO:0000313" key="4">
    <source>
        <dbReference type="EMBL" id="SEN55906.1"/>
    </source>
</evidence>
<dbReference type="InterPro" id="IPR008983">
    <property type="entry name" value="Tumour_necrosis_fac-like_dom"/>
</dbReference>
<dbReference type="SUPFAM" id="SSF49842">
    <property type="entry name" value="TNF-like"/>
    <property type="match status" value="1"/>
</dbReference>
<dbReference type="Pfam" id="PF01391">
    <property type="entry name" value="Collagen"/>
    <property type="match status" value="1"/>
</dbReference>
<dbReference type="InterPro" id="IPR050392">
    <property type="entry name" value="Collagen/C1q_domain"/>
</dbReference>
<reference evidence="4 5" key="1">
    <citation type="submission" date="2016-10" db="EMBL/GenBank/DDBJ databases">
        <authorList>
            <person name="Varghese N."/>
            <person name="Submissions S."/>
        </authorList>
    </citation>
    <scope>NUCLEOTIDE SEQUENCE [LARGE SCALE GENOMIC DNA]</scope>
    <source>
        <strain evidence="4 5">DSM 21619</strain>
    </source>
</reference>
<accession>A0AAX2EH91</accession>